<dbReference type="AlphaFoldDB" id="A0A0R2K3A7"/>
<comment type="caution">
    <text evidence="1">The sequence shown here is derived from an EMBL/GenBank/DDBJ whole genome shotgun (WGS) entry which is preliminary data.</text>
</comment>
<evidence type="ECO:0000313" key="1">
    <source>
        <dbReference type="EMBL" id="KRN80887.1"/>
    </source>
</evidence>
<sequence>MSTIGNISLGNALVAGKNLVPKPAAGMTAFLTFIVSIPSPKIIIKHLNFPLAKVGLYLENSIV</sequence>
<accession>A0A0R2K3A7</accession>
<dbReference type="EMBL" id="JQBQ01000161">
    <property type="protein sequence ID" value="KRN80887.1"/>
    <property type="molecule type" value="Genomic_DNA"/>
</dbReference>
<organism evidence="1 2">
    <name type="scientific">Lactobacillus amylovorus subsp. animalium DSM 16698</name>
    <dbReference type="NCBI Taxonomy" id="695563"/>
    <lineage>
        <taxon>Bacteria</taxon>
        <taxon>Bacillati</taxon>
        <taxon>Bacillota</taxon>
        <taxon>Bacilli</taxon>
        <taxon>Lactobacillales</taxon>
        <taxon>Lactobacillaceae</taxon>
        <taxon>Lactobacillus</taxon>
        <taxon>Lactobacillus amylovorus subsp. animalium</taxon>
    </lineage>
</organism>
<proteinExistence type="predicted"/>
<gene>
    <name evidence="1" type="ORF">IV44_GL000408</name>
</gene>
<protein>
    <submittedName>
        <fullName evidence="1">Uncharacterized protein</fullName>
    </submittedName>
</protein>
<dbReference type="Proteomes" id="UP000051529">
    <property type="component" value="Unassembled WGS sequence"/>
</dbReference>
<name>A0A0R2K3A7_LACAM</name>
<reference evidence="1 2" key="1">
    <citation type="journal article" date="2015" name="Genome Announc.">
        <title>Expanding the biotechnology potential of lactobacilli through comparative genomics of 213 strains and associated genera.</title>
        <authorList>
            <person name="Sun Z."/>
            <person name="Harris H.M."/>
            <person name="McCann A."/>
            <person name="Guo C."/>
            <person name="Argimon S."/>
            <person name="Zhang W."/>
            <person name="Yang X."/>
            <person name="Jeffery I.B."/>
            <person name="Cooney J.C."/>
            <person name="Kagawa T.F."/>
            <person name="Liu W."/>
            <person name="Song Y."/>
            <person name="Salvetti E."/>
            <person name="Wrobel A."/>
            <person name="Rasinkangas P."/>
            <person name="Parkhill J."/>
            <person name="Rea M.C."/>
            <person name="O'Sullivan O."/>
            <person name="Ritari J."/>
            <person name="Douillard F.P."/>
            <person name="Paul Ross R."/>
            <person name="Yang R."/>
            <person name="Briner A.E."/>
            <person name="Felis G.E."/>
            <person name="de Vos W.M."/>
            <person name="Barrangou R."/>
            <person name="Klaenhammer T.R."/>
            <person name="Caufield P.W."/>
            <person name="Cui Y."/>
            <person name="Zhang H."/>
            <person name="O'Toole P.W."/>
        </authorList>
    </citation>
    <scope>NUCLEOTIDE SEQUENCE [LARGE SCALE GENOMIC DNA]</scope>
    <source>
        <strain evidence="1 2">DSM 16698</strain>
    </source>
</reference>
<evidence type="ECO:0000313" key="2">
    <source>
        <dbReference type="Proteomes" id="UP000051529"/>
    </source>
</evidence>